<evidence type="ECO:0000256" key="6">
    <source>
        <dbReference type="ARBA" id="ARBA00023034"/>
    </source>
</evidence>
<evidence type="ECO:0000256" key="7">
    <source>
        <dbReference type="ARBA" id="ARBA00023136"/>
    </source>
</evidence>
<evidence type="ECO:0000256" key="3">
    <source>
        <dbReference type="ARBA" id="ARBA00020978"/>
    </source>
</evidence>
<keyword evidence="4" id="KW-0813">Transport</keyword>
<comment type="subcellular location">
    <subcellularLocation>
        <location evidence="1">Golgi apparatus membrane</location>
        <topology evidence="1">Peripheral membrane protein</topology>
    </subcellularLocation>
</comment>
<evidence type="ECO:0000256" key="4">
    <source>
        <dbReference type="ARBA" id="ARBA00022448"/>
    </source>
</evidence>
<dbReference type="Proteomes" id="UP001150925">
    <property type="component" value="Unassembled WGS sequence"/>
</dbReference>
<gene>
    <name evidence="9" type="ORF">IWQ62_006080</name>
</gene>
<feature type="region of interest" description="Disordered" evidence="8">
    <location>
        <begin position="402"/>
        <end position="442"/>
    </location>
</feature>
<comment type="similarity">
    <text evidence="2">Belongs to the COG1 family.</text>
</comment>
<protein>
    <recommendedName>
        <fullName evidence="3">Conserved oligomeric Golgi complex subunit 1</fullName>
    </recommendedName>
</protein>
<dbReference type="Pfam" id="PF08700">
    <property type="entry name" value="VPS51_Exo84_N"/>
    <property type="match status" value="1"/>
</dbReference>
<dbReference type="InterPro" id="IPR033370">
    <property type="entry name" value="COG1"/>
</dbReference>
<dbReference type="PANTHER" id="PTHR31658">
    <property type="entry name" value="CONSERVED OLIGOMERIC GOLGI COMPLEX SUBUNIT 1"/>
    <property type="match status" value="1"/>
</dbReference>
<dbReference type="PANTHER" id="PTHR31658:SF0">
    <property type="entry name" value="CONSERVED OLIGOMERIC GOLGI COMPLEX SUBUNIT 1"/>
    <property type="match status" value="1"/>
</dbReference>
<accession>A0A9W8AIR7</accession>
<keyword evidence="5" id="KW-0653">Protein transport</keyword>
<dbReference type="GO" id="GO:0017119">
    <property type="term" value="C:Golgi transport complex"/>
    <property type="evidence" value="ECO:0007669"/>
    <property type="project" value="InterPro"/>
</dbReference>
<evidence type="ECO:0000256" key="2">
    <source>
        <dbReference type="ARBA" id="ARBA00006653"/>
    </source>
</evidence>
<feature type="region of interest" description="Disordered" evidence="8">
    <location>
        <begin position="359"/>
        <end position="382"/>
    </location>
</feature>
<evidence type="ECO:0000313" key="9">
    <source>
        <dbReference type="EMBL" id="KAJ1953068.1"/>
    </source>
</evidence>
<name>A0A9W8AIR7_9FUNG</name>
<proteinExistence type="inferred from homology"/>
<dbReference type="GO" id="GO:0015031">
    <property type="term" value="P:protein transport"/>
    <property type="evidence" value="ECO:0007669"/>
    <property type="project" value="UniProtKB-KW"/>
</dbReference>
<evidence type="ECO:0000256" key="5">
    <source>
        <dbReference type="ARBA" id="ARBA00022927"/>
    </source>
</evidence>
<keyword evidence="7" id="KW-0472">Membrane</keyword>
<comment type="caution">
    <text evidence="9">The sequence shown here is derived from an EMBL/GenBank/DDBJ whole genome shotgun (WGS) entry which is preliminary data.</text>
</comment>
<evidence type="ECO:0000256" key="1">
    <source>
        <dbReference type="ARBA" id="ARBA00004395"/>
    </source>
</evidence>
<dbReference type="EMBL" id="JANBPY010002985">
    <property type="protein sequence ID" value="KAJ1953068.1"/>
    <property type="molecule type" value="Genomic_DNA"/>
</dbReference>
<feature type="non-terminal residue" evidence="9">
    <location>
        <position position="460"/>
    </location>
</feature>
<dbReference type="OrthoDB" id="46189at2759"/>
<evidence type="ECO:0000313" key="10">
    <source>
        <dbReference type="Proteomes" id="UP001150925"/>
    </source>
</evidence>
<dbReference type="GO" id="GO:0006891">
    <property type="term" value="P:intra-Golgi vesicle-mediated transport"/>
    <property type="evidence" value="ECO:0007669"/>
    <property type="project" value="InterPro"/>
</dbReference>
<reference evidence="9" key="1">
    <citation type="submission" date="2022-07" db="EMBL/GenBank/DDBJ databases">
        <title>Phylogenomic reconstructions and comparative analyses of Kickxellomycotina fungi.</title>
        <authorList>
            <person name="Reynolds N.K."/>
            <person name="Stajich J.E."/>
            <person name="Barry K."/>
            <person name="Grigoriev I.V."/>
            <person name="Crous P."/>
            <person name="Smith M.E."/>
        </authorList>
    </citation>
    <scope>NUCLEOTIDE SEQUENCE</scope>
    <source>
        <strain evidence="9">RSA 1196</strain>
    </source>
</reference>
<organism evidence="9 10">
    <name type="scientific">Dispira parvispora</name>
    <dbReference type="NCBI Taxonomy" id="1520584"/>
    <lineage>
        <taxon>Eukaryota</taxon>
        <taxon>Fungi</taxon>
        <taxon>Fungi incertae sedis</taxon>
        <taxon>Zoopagomycota</taxon>
        <taxon>Kickxellomycotina</taxon>
        <taxon>Dimargaritomycetes</taxon>
        <taxon>Dimargaritales</taxon>
        <taxon>Dimargaritaceae</taxon>
        <taxon>Dispira</taxon>
    </lineage>
</organism>
<keyword evidence="6" id="KW-0333">Golgi apparatus</keyword>
<feature type="compositionally biased region" description="Polar residues" evidence="8">
    <location>
        <begin position="427"/>
        <end position="438"/>
    </location>
</feature>
<feature type="compositionally biased region" description="Polar residues" evidence="8">
    <location>
        <begin position="402"/>
        <end position="411"/>
    </location>
</feature>
<keyword evidence="10" id="KW-1185">Reference proteome</keyword>
<evidence type="ECO:0000256" key="8">
    <source>
        <dbReference type="SAM" id="MobiDB-lite"/>
    </source>
</evidence>
<dbReference type="AlphaFoldDB" id="A0A9W8AIR7"/>
<sequence>MAYPTDAVKQVKSWMEERSIPDMRRMVYTLTQKKTQKQTQLRQVVGKEYRQVVAAADSVVHINNDVQAMLSDTEHMRCLMRDQLQQRSQLPHVSDHKKLQASAGEPSANYLVTREDGSSDPSVYFTLAAQLKILLEIPGLLWRALDRNYLIQAAVLYQFASKVYQTFGNTKDDVSTSSPQKGYGVRRLAAEQFPLAHRQWGIIRPFSDKIVEQCQRVLSLPRLDCRTSSEQFSCHHHSATPEGDTQGTFGPPPCLAVQALVALTLLESKSLDQLADTFLSYRRVWLADALTDDGNGGSSTIDSHPDTSAIEPTGLTQVVNPVLQGVIDTLKDMALLFSDDPAVLVCWGITHQIATPTVRPTRSQSVSYSNLTSRSSPRVDPSQNPQCILVHLIRQLEQYSVPSPSELTSGSGREILRRNSMRLRSGSVRSSQVANQGLSRHASPPGILCESIYKVVFPNL</sequence>
<dbReference type="GO" id="GO:0000139">
    <property type="term" value="C:Golgi membrane"/>
    <property type="evidence" value="ECO:0007669"/>
    <property type="project" value="UniProtKB-SubCell"/>
</dbReference>